<name>A0A858SU43_9RHOB</name>
<keyword evidence="1" id="KW-0732">Signal</keyword>
<dbReference type="Proteomes" id="UP000503308">
    <property type="component" value="Chromosome"/>
</dbReference>
<feature type="chain" id="PRO_5032989250" evidence="1">
    <location>
        <begin position="21"/>
        <end position="80"/>
    </location>
</feature>
<keyword evidence="3" id="KW-1185">Reference proteome</keyword>
<feature type="signal peptide" evidence="1">
    <location>
        <begin position="1"/>
        <end position="20"/>
    </location>
</feature>
<proteinExistence type="predicted"/>
<evidence type="ECO:0000256" key="1">
    <source>
        <dbReference type="SAM" id="SignalP"/>
    </source>
</evidence>
<gene>
    <name evidence="2" type="ORF">G3256_11985</name>
</gene>
<reference evidence="2 3" key="1">
    <citation type="submission" date="2020-02" db="EMBL/GenBank/DDBJ databases">
        <title>Genome sequence of Roseobacter ponti.</title>
        <authorList>
            <person name="Hollensteiner J."/>
            <person name="Schneider D."/>
            <person name="Poehlein A."/>
            <person name="Daniel R."/>
        </authorList>
    </citation>
    <scope>NUCLEOTIDE SEQUENCE [LARGE SCALE GENOMIC DNA]</scope>
    <source>
        <strain evidence="2 3">DSM 106830</strain>
    </source>
</reference>
<organism evidence="2 3">
    <name type="scientific">Roseobacter ponti</name>
    <dbReference type="NCBI Taxonomy" id="1891787"/>
    <lineage>
        <taxon>Bacteria</taxon>
        <taxon>Pseudomonadati</taxon>
        <taxon>Pseudomonadota</taxon>
        <taxon>Alphaproteobacteria</taxon>
        <taxon>Rhodobacterales</taxon>
        <taxon>Roseobacteraceae</taxon>
        <taxon>Roseobacter</taxon>
    </lineage>
</organism>
<evidence type="ECO:0000313" key="2">
    <source>
        <dbReference type="EMBL" id="QJF51830.1"/>
    </source>
</evidence>
<dbReference type="RefSeq" id="WP_169641048.1">
    <property type="nucleotide sequence ID" value="NZ_CP048788.1"/>
</dbReference>
<evidence type="ECO:0000313" key="3">
    <source>
        <dbReference type="Proteomes" id="UP000503308"/>
    </source>
</evidence>
<sequence>MRRFLFLLTAFLTSVAPATGAPKTDVLPTVQEQRRALEARLDRLGDTLREKSPDAEKPRRRAQWYNWGNWSNGFSNWRNW</sequence>
<dbReference type="KEGG" id="rpon:G3256_11985"/>
<accession>A0A858SU43</accession>
<dbReference type="AlphaFoldDB" id="A0A858SU43"/>
<protein>
    <submittedName>
        <fullName evidence="2">Uncharacterized protein</fullName>
    </submittedName>
</protein>
<dbReference type="EMBL" id="CP048788">
    <property type="protein sequence ID" value="QJF51830.1"/>
    <property type="molecule type" value="Genomic_DNA"/>
</dbReference>